<name>A0A2T9J7L0_9CAUL</name>
<dbReference type="RefSeq" id="WP_116568746.1">
    <property type="nucleotide sequence ID" value="NZ_QDKP01000049.1"/>
</dbReference>
<evidence type="ECO:0000313" key="4">
    <source>
        <dbReference type="Proteomes" id="UP000244913"/>
    </source>
</evidence>
<dbReference type="CDD" id="cd00592">
    <property type="entry name" value="HTH_MerR-like"/>
    <property type="match status" value="1"/>
</dbReference>
<evidence type="ECO:0000256" key="1">
    <source>
        <dbReference type="SAM" id="MobiDB-lite"/>
    </source>
</evidence>
<reference evidence="3 4" key="1">
    <citation type="submission" date="2018-04" db="EMBL/GenBank/DDBJ databases">
        <title>The genome sequence of Caulobacter sp. 736.</title>
        <authorList>
            <person name="Gao J."/>
            <person name="Sun J."/>
        </authorList>
    </citation>
    <scope>NUCLEOTIDE SEQUENCE [LARGE SCALE GENOMIC DNA]</scope>
    <source>
        <strain evidence="3 4">736</strain>
    </source>
</reference>
<dbReference type="GO" id="GO:0006355">
    <property type="term" value="P:regulation of DNA-templated transcription"/>
    <property type="evidence" value="ECO:0007669"/>
    <property type="project" value="InterPro"/>
</dbReference>
<evidence type="ECO:0000259" key="2">
    <source>
        <dbReference type="PROSITE" id="PS50937"/>
    </source>
</evidence>
<dbReference type="SMART" id="SM00422">
    <property type="entry name" value="HTH_MERR"/>
    <property type="match status" value="1"/>
</dbReference>
<sequence length="158" mass="16885">MISREAYRGPLTKSALAMFERADRRNGVSPATPGGRPSVSAKTGRRAPSKRALAEIGVSRARLRQWEDFGLIALQRGPGGRRVIDERVVQQVSAICALRRAGFGVREISWLSAEGPPTLEVLQRALHNLGAPLAVREARALGGVHGFKGSDARPTAAG</sequence>
<feature type="domain" description="HTH merR-type" evidence="2">
    <location>
        <begin position="57"/>
        <end position="114"/>
    </location>
</feature>
<feature type="region of interest" description="Disordered" evidence="1">
    <location>
        <begin position="23"/>
        <end position="47"/>
    </location>
</feature>
<dbReference type="Proteomes" id="UP000244913">
    <property type="component" value="Unassembled WGS sequence"/>
</dbReference>
<dbReference type="Gene3D" id="1.10.1660.10">
    <property type="match status" value="1"/>
</dbReference>
<gene>
    <name evidence="3" type="ORF">DDF65_16575</name>
</gene>
<dbReference type="Pfam" id="PF13411">
    <property type="entry name" value="MerR_1"/>
    <property type="match status" value="1"/>
</dbReference>
<dbReference type="EMBL" id="QDKP01000049">
    <property type="protein sequence ID" value="PVM77538.1"/>
    <property type="molecule type" value="Genomic_DNA"/>
</dbReference>
<protein>
    <recommendedName>
        <fullName evidence="2">HTH merR-type domain-containing protein</fullName>
    </recommendedName>
</protein>
<comment type="caution">
    <text evidence="3">The sequence shown here is derived from an EMBL/GenBank/DDBJ whole genome shotgun (WGS) entry which is preliminary data.</text>
</comment>
<dbReference type="InterPro" id="IPR000551">
    <property type="entry name" value="MerR-type_HTH_dom"/>
</dbReference>
<organism evidence="3 4">
    <name type="scientific">Caulobacter radicis</name>
    <dbReference type="NCBI Taxonomy" id="2172650"/>
    <lineage>
        <taxon>Bacteria</taxon>
        <taxon>Pseudomonadati</taxon>
        <taxon>Pseudomonadota</taxon>
        <taxon>Alphaproteobacteria</taxon>
        <taxon>Caulobacterales</taxon>
        <taxon>Caulobacteraceae</taxon>
        <taxon>Caulobacter</taxon>
    </lineage>
</organism>
<dbReference type="SUPFAM" id="SSF46955">
    <property type="entry name" value="Putative DNA-binding domain"/>
    <property type="match status" value="1"/>
</dbReference>
<dbReference type="GO" id="GO:0003677">
    <property type="term" value="F:DNA binding"/>
    <property type="evidence" value="ECO:0007669"/>
    <property type="project" value="InterPro"/>
</dbReference>
<dbReference type="AlphaFoldDB" id="A0A2T9J7L0"/>
<proteinExistence type="predicted"/>
<accession>A0A2T9J7L0</accession>
<dbReference type="InterPro" id="IPR009061">
    <property type="entry name" value="DNA-bd_dom_put_sf"/>
</dbReference>
<evidence type="ECO:0000313" key="3">
    <source>
        <dbReference type="EMBL" id="PVM77538.1"/>
    </source>
</evidence>
<keyword evidence="4" id="KW-1185">Reference proteome</keyword>
<dbReference type="PROSITE" id="PS50937">
    <property type="entry name" value="HTH_MERR_2"/>
    <property type="match status" value="1"/>
</dbReference>